<keyword evidence="3" id="KW-1185">Reference proteome</keyword>
<evidence type="ECO:0000313" key="2">
    <source>
        <dbReference type="EMBL" id="ASN24359.1"/>
    </source>
</evidence>
<dbReference type="CDD" id="cd00093">
    <property type="entry name" value="HTH_XRE"/>
    <property type="match status" value="1"/>
</dbReference>
<accession>A0A221NWI3</accession>
<reference evidence="2 3" key="1">
    <citation type="submission" date="2017-07" db="EMBL/GenBank/DDBJ databases">
        <title>Genome sequence of Streptomyces pluripotens MUSC 137T.</title>
        <authorList>
            <person name="Ser H.-L."/>
            <person name="Lee L.-H."/>
        </authorList>
    </citation>
    <scope>NUCLEOTIDE SEQUENCE [LARGE SCALE GENOMIC DNA]</scope>
    <source>
        <strain evidence="2 3">MUSC 137</strain>
    </source>
</reference>
<dbReference type="SUPFAM" id="SSF47413">
    <property type="entry name" value="lambda repressor-like DNA-binding domains"/>
    <property type="match status" value="1"/>
</dbReference>
<dbReference type="EMBL" id="CP022433">
    <property type="protein sequence ID" value="ASN24359.1"/>
    <property type="molecule type" value="Genomic_DNA"/>
</dbReference>
<dbReference type="InterPro" id="IPR010982">
    <property type="entry name" value="Lambda_DNA-bd_dom_sf"/>
</dbReference>
<dbReference type="Pfam" id="PF13560">
    <property type="entry name" value="HTH_31"/>
    <property type="match status" value="1"/>
</dbReference>
<gene>
    <name evidence="2" type="ORF">LK07_10210</name>
</gene>
<dbReference type="PROSITE" id="PS50943">
    <property type="entry name" value="HTH_CROC1"/>
    <property type="match status" value="1"/>
</dbReference>
<dbReference type="GO" id="GO:0003677">
    <property type="term" value="F:DNA binding"/>
    <property type="evidence" value="ECO:0007669"/>
    <property type="project" value="InterPro"/>
</dbReference>
<organism evidence="2 3">
    <name type="scientific">Streptomyces pluripotens</name>
    <dbReference type="NCBI Taxonomy" id="1355015"/>
    <lineage>
        <taxon>Bacteria</taxon>
        <taxon>Bacillati</taxon>
        <taxon>Actinomycetota</taxon>
        <taxon>Actinomycetes</taxon>
        <taxon>Kitasatosporales</taxon>
        <taxon>Streptomycetaceae</taxon>
        <taxon>Streptomyces</taxon>
    </lineage>
</organism>
<feature type="domain" description="HTH cro/C1-type" evidence="1">
    <location>
        <begin position="31"/>
        <end position="91"/>
    </location>
</feature>
<dbReference type="AlphaFoldDB" id="A0A221NWI3"/>
<dbReference type="InterPro" id="IPR001387">
    <property type="entry name" value="Cro/C1-type_HTH"/>
</dbReference>
<dbReference type="Proteomes" id="UP000031501">
    <property type="component" value="Chromosome"/>
</dbReference>
<evidence type="ECO:0000313" key="3">
    <source>
        <dbReference type="Proteomes" id="UP000031501"/>
    </source>
</evidence>
<evidence type="ECO:0000259" key="1">
    <source>
        <dbReference type="PROSITE" id="PS50943"/>
    </source>
</evidence>
<proteinExistence type="predicted"/>
<dbReference type="SMART" id="SM00530">
    <property type="entry name" value="HTH_XRE"/>
    <property type="match status" value="1"/>
</dbReference>
<dbReference type="Gene3D" id="1.10.260.40">
    <property type="entry name" value="lambda repressor-like DNA-binding domains"/>
    <property type="match status" value="1"/>
</dbReference>
<sequence length="263" mass="29469">MLDSVNQLEYCASMTQEEWPARLARTMATEVRRFRQVRGMSAQQLADRCAELGMPIARSVLANFESGRRPTLSVAELLVIAQALRVPPAALVFPVGYQARIEVLPGRKIDTFQATQWFGGEGLEHNHPEAWRATEEERELFRSAPVGADLVREHERLVRALVSHQLRADEKIKRAAQLVHDFDSELRGALLQVADAMTDSTYRTAEEVEEIRAAIRALGMEPPGLPYYLAPYFQEKIEPPPTAEELLAMADAPTDPEPPKEAD</sequence>
<protein>
    <recommendedName>
        <fullName evidence="1">HTH cro/C1-type domain-containing protein</fullName>
    </recommendedName>
</protein>
<name>A0A221NWI3_9ACTN</name>
<dbReference type="KEGG" id="splu:LK06_009100"/>